<evidence type="ECO:0000313" key="5">
    <source>
        <dbReference type="Proteomes" id="UP000198302"/>
    </source>
</evidence>
<comment type="caution">
    <text evidence="2">The sequence shown here is derived from an EMBL/GenBank/DDBJ whole genome shotgun (WGS) entry which is preliminary data.</text>
</comment>
<proteinExistence type="predicted"/>
<keyword evidence="1" id="KW-0472">Membrane</keyword>
<evidence type="ECO:0000313" key="3">
    <source>
        <dbReference type="EMBL" id="OXA91788.1"/>
    </source>
</evidence>
<dbReference type="OrthoDB" id="894042at2"/>
<dbReference type="AlphaFoldDB" id="A0A0D0EKA8"/>
<gene>
    <name evidence="3" type="ORF">B0A73_00710</name>
    <name evidence="2" type="ORF">IW18_15935</name>
</gene>
<accession>A0A0D0EKA8</accession>
<dbReference type="Proteomes" id="UP000032061">
    <property type="component" value="Unassembled WGS sequence"/>
</dbReference>
<protein>
    <submittedName>
        <fullName evidence="2">Uncharacterized protein</fullName>
    </submittedName>
</protein>
<reference evidence="3 5" key="2">
    <citation type="submission" date="2016-11" db="EMBL/GenBank/DDBJ databases">
        <title>Whole genomes of Flavobacteriaceae.</title>
        <authorList>
            <person name="Stine C."/>
            <person name="Li C."/>
            <person name="Tadesse D."/>
        </authorList>
    </citation>
    <scope>NUCLEOTIDE SEQUENCE [LARGE SCALE GENOMIC DNA]</scope>
    <source>
        <strain evidence="3 5">ATCC 51468</strain>
    </source>
</reference>
<dbReference type="Proteomes" id="UP000198302">
    <property type="component" value="Unassembled WGS sequence"/>
</dbReference>
<name>A0A0D0EKA8_9FLAO</name>
<dbReference type="EMBL" id="MUGX01000002">
    <property type="protein sequence ID" value="OXA91788.1"/>
    <property type="molecule type" value="Genomic_DNA"/>
</dbReference>
<keyword evidence="5" id="KW-1185">Reference proteome</keyword>
<keyword evidence="1" id="KW-1133">Transmembrane helix</keyword>
<dbReference type="EMBL" id="JPRK01000013">
    <property type="protein sequence ID" value="KIO51755.1"/>
    <property type="molecule type" value="Genomic_DNA"/>
</dbReference>
<evidence type="ECO:0000313" key="2">
    <source>
        <dbReference type="EMBL" id="KIO51755.1"/>
    </source>
</evidence>
<feature type="transmembrane region" description="Helical" evidence="1">
    <location>
        <begin position="6"/>
        <end position="24"/>
    </location>
</feature>
<evidence type="ECO:0000256" key="1">
    <source>
        <dbReference type="SAM" id="Phobius"/>
    </source>
</evidence>
<evidence type="ECO:0000313" key="4">
    <source>
        <dbReference type="Proteomes" id="UP000032061"/>
    </source>
</evidence>
<keyword evidence="1" id="KW-0812">Transmembrane</keyword>
<reference evidence="2 4" key="1">
    <citation type="submission" date="2015-01" db="EMBL/GenBank/DDBJ databases">
        <title>Genome of Flavobacterium hibernum DSM 12611.</title>
        <authorList>
            <person name="Stropko S.J."/>
            <person name="Pipes S.E."/>
            <person name="Newman J.D."/>
        </authorList>
    </citation>
    <scope>NUCLEOTIDE SEQUENCE [LARGE SCALE GENOMIC DNA]</scope>
    <source>
        <strain evidence="2 4">DSM 12611</strain>
    </source>
</reference>
<dbReference type="STRING" id="37752.IW18_15935"/>
<organism evidence="2 4">
    <name type="scientific">Flavobacterium hibernum</name>
    <dbReference type="NCBI Taxonomy" id="37752"/>
    <lineage>
        <taxon>Bacteria</taxon>
        <taxon>Pseudomonadati</taxon>
        <taxon>Bacteroidota</taxon>
        <taxon>Flavobacteriia</taxon>
        <taxon>Flavobacteriales</taxon>
        <taxon>Flavobacteriaceae</taxon>
        <taxon>Flavobacterium</taxon>
    </lineage>
</organism>
<sequence>MRKIMVYIFIFLIVSNIGFFQQFYKLPILIEHYNEHQERQDVSFIDFLEMHYWGEDLNDNDSDRDMQLPFKHISSASFQLVFVPAEKHIFDIPFTVDFSESVIIPYTSNLYSNPALFAVFRPPLA</sequence>